<dbReference type="InterPro" id="IPR050796">
    <property type="entry name" value="SCF_F-box_component"/>
</dbReference>
<dbReference type="InterPro" id="IPR036047">
    <property type="entry name" value="F-box-like_dom_sf"/>
</dbReference>
<dbReference type="Pfam" id="PF08268">
    <property type="entry name" value="FBA_3"/>
    <property type="match status" value="1"/>
</dbReference>
<dbReference type="NCBIfam" id="TIGR01640">
    <property type="entry name" value="F_box_assoc_1"/>
    <property type="match status" value="1"/>
</dbReference>
<accession>A0ABY9CVV8</accession>
<dbReference type="SUPFAM" id="SSF81383">
    <property type="entry name" value="F-box domain"/>
    <property type="match status" value="1"/>
</dbReference>
<dbReference type="PANTHER" id="PTHR31672:SF13">
    <property type="entry name" value="F-BOX PROTEIN CPR30-LIKE"/>
    <property type="match status" value="1"/>
</dbReference>
<evidence type="ECO:0000256" key="1">
    <source>
        <dbReference type="SAM" id="SignalP"/>
    </source>
</evidence>
<reference evidence="4 5" key="1">
    <citation type="journal article" date="2023" name="Hortic Res">
        <title>The complete reference genome for grapevine (Vitis vinifera L.) genetics and breeding.</title>
        <authorList>
            <person name="Shi X."/>
            <person name="Cao S."/>
            <person name="Wang X."/>
            <person name="Huang S."/>
            <person name="Wang Y."/>
            <person name="Liu Z."/>
            <person name="Liu W."/>
            <person name="Leng X."/>
            <person name="Peng Y."/>
            <person name="Wang N."/>
            <person name="Wang Y."/>
            <person name="Ma Z."/>
            <person name="Xu X."/>
            <person name="Zhang F."/>
            <person name="Xue H."/>
            <person name="Zhong H."/>
            <person name="Wang Y."/>
            <person name="Zhang K."/>
            <person name="Velt A."/>
            <person name="Avia K."/>
            <person name="Holtgrawe D."/>
            <person name="Grimplet J."/>
            <person name="Matus J.T."/>
            <person name="Ware D."/>
            <person name="Wu X."/>
            <person name="Wang H."/>
            <person name="Liu C."/>
            <person name="Fang Y."/>
            <person name="Rustenholz C."/>
            <person name="Cheng Z."/>
            <person name="Xiao H."/>
            <person name="Zhou Y."/>
        </authorList>
    </citation>
    <scope>NUCLEOTIDE SEQUENCE [LARGE SCALE GENOMIC DNA]</scope>
    <source>
        <strain evidence="5">cv. Pinot noir / PN40024</strain>
        <tissue evidence="4">Leaf</tissue>
    </source>
</reference>
<dbReference type="Gene3D" id="1.20.1280.50">
    <property type="match status" value="1"/>
</dbReference>
<feature type="chain" id="PRO_5046016216" description="F-box domain-containing protein" evidence="1">
    <location>
        <begin position="19"/>
        <end position="485"/>
    </location>
</feature>
<evidence type="ECO:0000259" key="2">
    <source>
        <dbReference type="Pfam" id="PF00646"/>
    </source>
</evidence>
<dbReference type="InterPro" id="IPR017451">
    <property type="entry name" value="F-box-assoc_interact_dom"/>
</dbReference>
<organism evidence="4 5">
    <name type="scientific">Vitis vinifera</name>
    <name type="common">Grape</name>
    <dbReference type="NCBI Taxonomy" id="29760"/>
    <lineage>
        <taxon>Eukaryota</taxon>
        <taxon>Viridiplantae</taxon>
        <taxon>Streptophyta</taxon>
        <taxon>Embryophyta</taxon>
        <taxon>Tracheophyta</taxon>
        <taxon>Spermatophyta</taxon>
        <taxon>Magnoliopsida</taxon>
        <taxon>eudicotyledons</taxon>
        <taxon>Gunneridae</taxon>
        <taxon>Pentapetalae</taxon>
        <taxon>rosids</taxon>
        <taxon>Vitales</taxon>
        <taxon>Vitaceae</taxon>
        <taxon>Viteae</taxon>
        <taxon>Vitis</taxon>
    </lineage>
</organism>
<evidence type="ECO:0008006" key="6">
    <source>
        <dbReference type="Google" id="ProtNLM"/>
    </source>
</evidence>
<name>A0ABY9CVV8_VITVI</name>
<dbReference type="Proteomes" id="UP001227230">
    <property type="component" value="Chromosome 12"/>
</dbReference>
<evidence type="ECO:0000259" key="3">
    <source>
        <dbReference type="Pfam" id="PF08268"/>
    </source>
</evidence>
<feature type="signal peptide" evidence="1">
    <location>
        <begin position="1"/>
        <end position="18"/>
    </location>
</feature>
<feature type="domain" description="F-box associated beta-propeller type 3" evidence="3">
    <location>
        <begin position="158"/>
        <end position="403"/>
    </location>
</feature>
<dbReference type="PANTHER" id="PTHR31672">
    <property type="entry name" value="BNACNNG10540D PROTEIN"/>
    <property type="match status" value="1"/>
</dbReference>
<protein>
    <recommendedName>
        <fullName evidence="6">F-box domain-containing protein</fullName>
    </recommendedName>
</protein>
<dbReference type="EMBL" id="CP126659">
    <property type="protein sequence ID" value="WJZ99454.1"/>
    <property type="molecule type" value="Genomic_DNA"/>
</dbReference>
<dbReference type="InterPro" id="IPR001810">
    <property type="entry name" value="F-box_dom"/>
</dbReference>
<dbReference type="InterPro" id="IPR013187">
    <property type="entry name" value="F-box-assoc_dom_typ3"/>
</dbReference>
<dbReference type="Pfam" id="PF00646">
    <property type="entry name" value="F-box"/>
    <property type="match status" value="1"/>
</dbReference>
<evidence type="ECO:0000313" key="4">
    <source>
        <dbReference type="EMBL" id="WJZ99454.1"/>
    </source>
</evidence>
<keyword evidence="1" id="KW-0732">Signal</keyword>
<gene>
    <name evidence="4" type="ORF">VitviT2T_017898</name>
</gene>
<evidence type="ECO:0000313" key="5">
    <source>
        <dbReference type="Proteomes" id="UP001227230"/>
    </source>
</evidence>
<proteinExistence type="predicted"/>
<feature type="domain" description="F-box" evidence="2">
    <location>
        <begin position="86"/>
        <end position="119"/>
    </location>
</feature>
<sequence length="485" mass="54938">MSLILLLLFLTQSLVVHLHPLTIALTGHSSFNILSLYKHSLLCKTFSPFHIHSSSNRLNTLLMATDVSQWKEMLDNSMSGNFILSENLVDVLLRLPVKSIIRFKCVCQSWQTLFNDPDFINMNLRRAITHNNCCMLLKYLSSSEEEVYSLRCDKDFAEFRRLQVPVPSKTDYYHIVGSSNGLICLTESNNKGSYVTVDTFLWNPSVTAQWKPLPKYLINNMMTSPFMVVGLGFAFHPQIDDYKVVRIVYFLKSKTYEVHVYSLKQDAWKNIDAKVHCHIHDTVSRTFVNGALHWLAAKKNQGRGKSDDLILSFDMVEDNLREMILPEFGYDESSTQKCLADYKGLLSVLVYNAHRCNDNCDIWVMDEYGVASSWTKRFTFCLDVEILILLDFLDNGEVVVQNKNGGLVACDPNGGKIRDLKVAGPACLVKYIETLVSPRGGNPPVEQPFSYPSFSTLSLSEEEIHIEVGEAGESSKRPSKLSQPS</sequence>
<keyword evidence="5" id="KW-1185">Reference proteome</keyword>